<dbReference type="Gene3D" id="3.20.20.140">
    <property type="entry name" value="Metal-dependent hydrolases"/>
    <property type="match status" value="1"/>
</dbReference>
<dbReference type="GO" id="GO:0008892">
    <property type="term" value="F:guanine deaminase activity"/>
    <property type="evidence" value="ECO:0007669"/>
    <property type="project" value="TreeGrafter"/>
</dbReference>
<comment type="caution">
    <text evidence="6">The sequence shown here is derived from an EMBL/GenBank/DDBJ whole genome shotgun (WGS) entry which is preliminary data.</text>
</comment>
<evidence type="ECO:0000256" key="2">
    <source>
        <dbReference type="ARBA" id="ARBA00022723"/>
    </source>
</evidence>
<sequence>MALSQPEIIFYGPLINPKSVSSFQALPKCLLAVGASGNIDWIEEHVHESALQDVLAHRGSLNVSFIRLKHGEFILPGFVDTHTHAPQAPNTGSGQQYELLDWLKEKTFPMEARFVDVDFARRAYDLIVKRIIDSGTTTCCYYGTLHLEATKILADVISKWGQRAFVGKCNMNRNSQDDYVEATVSGSINATHALISHIRALPPPRLVEPVLTPRFAISCSGPLLSALGDMARADPSLRIQTHISENRNEIHTTLKFFPEATSYADVYDRHGLLGPRTILAHAVHLEEDEIALVKERNAGVSHCPTSNFNLRSGICPVGKFIDRGIKVGLGTDVSGATSTYADKQLPLSALLHLATVGGAQVCGFDALLVSVRSDTGNPGLWSADLDQELQVGVAGGKVLEAWLERFFFTGDDRNIRRVYVQGRWIGGAEGEL</sequence>
<organism evidence="6 7">
    <name type="scientific">Multifurca ochricompacta</name>
    <dbReference type="NCBI Taxonomy" id="376703"/>
    <lineage>
        <taxon>Eukaryota</taxon>
        <taxon>Fungi</taxon>
        <taxon>Dikarya</taxon>
        <taxon>Basidiomycota</taxon>
        <taxon>Agaricomycotina</taxon>
        <taxon>Agaricomycetes</taxon>
        <taxon>Russulales</taxon>
        <taxon>Russulaceae</taxon>
        <taxon>Multifurca</taxon>
    </lineage>
</organism>
<keyword evidence="2" id="KW-0479">Metal-binding</keyword>
<proteinExistence type="predicted"/>
<dbReference type="GO" id="GO:0005829">
    <property type="term" value="C:cytosol"/>
    <property type="evidence" value="ECO:0007669"/>
    <property type="project" value="TreeGrafter"/>
</dbReference>
<dbReference type="EMBL" id="WTXG01000003">
    <property type="protein sequence ID" value="KAI0306611.1"/>
    <property type="molecule type" value="Genomic_DNA"/>
</dbReference>
<dbReference type="InterPro" id="IPR032466">
    <property type="entry name" value="Metal_Hydrolase"/>
</dbReference>
<dbReference type="Gene3D" id="2.30.40.10">
    <property type="entry name" value="Urease, subunit C, domain 1"/>
    <property type="match status" value="1"/>
</dbReference>
<name>A0AAD4MA55_9AGAM</name>
<dbReference type="InterPro" id="IPR051607">
    <property type="entry name" value="Metallo-dep_hydrolases"/>
</dbReference>
<keyword evidence="3" id="KW-0378">Hydrolase</keyword>
<dbReference type="InterPro" id="IPR011059">
    <property type="entry name" value="Metal-dep_hydrolase_composite"/>
</dbReference>
<comment type="cofactor">
    <cofactor evidence="1">
        <name>Zn(2+)</name>
        <dbReference type="ChEBI" id="CHEBI:29105"/>
    </cofactor>
</comment>
<evidence type="ECO:0000256" key="3">
    <source>
        <dbReference type="ARBA" id="ARBA00022801"/>
    </source>
</evidence>
<dbReference type="Pfam" id="PF01979">
    <property type="entry name" value="Amidohydro_1"/>
    <property type="match status" value="1"/>
</dbReference>
<dbReference type="SUPFAM" id="SSF51556">
    <property type="entry name" value="Metallo-dependent hydrolases"/>
    <property type="match status" value="1"/>
</dbReference>
<gene>
    <name evidence="6" type="ORF">B0F90DRAFT_1808266</name>
</gene>
<dbReference type="PANTHER" id="PTHR11271:SF6">
    <property type="entry name" value="GUANINE DEAMINASE"/>
    <property type="match status" value="1"/>
</dbReference>
<evidence type="ECO:0000256" key="4">
    <source>
        <dbReference type="ARBA" id="ARBA00022833"/>
    </source>
</evidence>
<protein>
    <submittedName>
        <fullName evidence="6">Guanine deaminase</fullName>
    </submittedName>
</protein>
<dbReference type="PANTHER" id="PTHR11271">
    <property type="entry name" value="GUANINE DEAMINASE"/>
    <property type="match status" value="1"/>
</dbReference>
<evidence type="ECO:0000313" key="7">
    <source>
        <dbReference type="Proteomes" id="UP001203297"/>
    </source>
</evidence>
<evidence type="ECO:0000313" key="6">
    <source>
        <dbReference type="EMBL" id="KAI0306611.1"/>
    </source>
</evidence>
<dbReference type="AlphaFoldDB" id="A0AAD4MA55"/>
<dbReference type="GO" id="GO:0008270">
    <property type="term" value="F:zinc ion binding"/>
    <property type="evidence" value="ECO:0007669"/>
    <property type="project" value="TreeGrafter"/>
</dbReference>
<feature type="domain" description="Amidohydrolase-related" evidence="5">
    <location>
        <begin position="73"/>
        <end position="424"/>
    </location>
</feature>
<reference evidence="6" key="1">
    <citation type="journal article" date="2022" name="New Phytol.">
        <title>Evolutionary transition to the ectomycorrhizal habit in the genomes of a hyperdiverse lineage of mushroom-forming fungi.</title>
        <authorList>
            <person name="Looney B."/>
            <person name="Miyauchi S."/>
            <person name="Morin E."/>
            <person name="Drula E."/>
            <person name="Courty P.E."/>
            <person name="Kohler A."/>
            <person name="Kuo A."/>
            <person name="LaButti K."/>
            <person name="Pangilinan J."/>
            <person name="Lipzen A."/>
            <person name="Riley R."/>
            <person name="Andreopoulos W."/>
            <person name="He G."/>
            <person name="Johnson J."/>
            <person name="Nolan M."/>
            <person name="Tritt A."/>
            <person name="Barry K.W."/>
            <person name="Grigoriev I.V."/>
            <person name="Nagy L.G."/>
            <person name="Hibbett D."/>
            <person name="Henrissat B."/>
            <person name="Matheny P.B."/>
            <person name="Labbe J."/>
            <person name="Martin F.M."/>
        </authorList>
    </citation>
    <scope>NUCLEOTIDE SEQUENCE</scope>
    <source>
        <strain evidence="6">BPL690</strain>
    </source>
</reference>
<evidence type="ECO:0000256" key="1">
    <source>
        <dbReference type="ARBA" id="ARBA00001947"/>
    </source>
</evidence>
<keyword evidence="7" id="KW-1185">Reference proteome</keyword>
<dbReference type="GO" id="GO:0046098">
    <property type="term" value="P:guanine metabolic process"/>
    <property type="evidence" value="ECO:0007669"/>
    <property type="project" value="TreeGrafter"/>
</dbReference>
<dbReference type="Proteomes" id="UP001203297">
    <property type="component" value="Unassembled WGS sequence"/>
</dbReference>
<evidence type="ECO:0000259" key="5">
    <source>
        <dbReference type="Pfam" id="PF01979"/>
    </source>
</evidence>
<dbReference type="InterPro" id="IPR006680">
    <property type="entry name" value="Amidohydro-rel"/>
</dbReference>
<keyword evidence="4" id="KW-0862">Zinc</keyword>
<accession>A0AAD4MA55</accession>